<dbReference type="AlphaFoldDB" id="A0A2T3KLH3"/>
<dbReference type="Proteomes" id="UP000241426">
    <property type="component" value="Unassembled WGS sequence"/>
</dbReference>
<comment type="caution">
    <text evidence="1">The sequence shown here is derived from an EMBL/GenBank/DDBJ whole genome shotgun (WGS) entry which is preliminary data.</text>
</comment>
<name>A0A2T3KLH3_9GAMM</name>
<proteinExistence type="predicted"/>
<protein>
    <submittedName>
        <fullName evidence="1">Uncharacterized protein</fullName>
    </submittedName>
</protein>
<evidence type="ECO:0000313" key="1">
    <source>
        <dbReference type="EMBL" id="PSV00509.1"/>
    </source>
</evidence>
<evidence type="ECO:0000313" key="2">
    <source>
        <dbReference type="Proteomes" id="UP000241426"/>
    </source>
</evidence>
<gene>
    <name evidence="1" type="ORF">C9J27_05080</name>
</gene>
<dbReference type="RefSeq" id="WP_107289139.1">
    <property type="nucleotide sequence ID" value="NZ_PYNF01000003.1"/>
</dbReference>
<organism evidence="1 2">
    <name type="scientific">Photobacterium kishitanii</name>
    <dbReference type="NCBI Taxonomy" id="318456"/>
    <lineage>
        <taxon>Bacteria</taxon>
        <taxon>Pseudomonadati</taxon>
        <taxon>Pseudomonadota</taxon>
        <taxon>Gammaproteobacteria</taxon>
        <taxon>Vibrionales</taxon>
        <taxon>Vibrionaceae</taxon>
        <taxon>Photobacterium</taxon>
    </lineage>
</organism>
<sequence length="64" mass="7769">MDNLTNEVDVRSITLQHFLEIERKRLIQFEAYWKKNGEQNPEMFPSQMLSGDWDEMLLFFDNDN</sequence>
<dbReference type="EMBL" id="PYNF01000003">
    <property type="protein sequence ID" value="PSV00509.1"/>
    <property type="molecule type" value="Genomic_DNA"/>
</dbReference>
<accession>A0A2T3KLH3</accession>
<reference evidence="1 2" key="1">
    <citation type="submission" date="2018-01" db="EMBL/GenBank/DDBJ databases">
        <title>Whole genome sequencing of Histamine producing bacteria.</title>
        <authorList>
            <person name="Butler K."/>
        </authorList>
    </citation>
    <scope>NUCLEOTIDE SEQUENCE [LARGE SCALE GENOMIC DNA]</scope>
    <source>
        <strain evidence="1 2">FS-7.2</strain>
    </source>
</reference>